<dbReference type="GeneID" id="9224088"/>
<keyword evidence="6 8" id="KW-0472">Membrane</keyword>
<keyword evidence="3" id="KW-0813">Transport</keyword>
<sequence>MITGAIVIFIVGSAVAGAAQNIGMMLSGRTIQGIGGGGIATMSEIVICDMVTHHRRRLCAKRLLALDLLINLPISGLALVLIITLLRLHNPRGSTSLKARVLSVDWVGNTILTLGVTSILLSLTWAGTKHPWSSWQTILPLALGAIGLGVFLVYEANPWVGEPTMPIRLFTKRTSAALFAISFIHSMMLFWVCYFMPVYFQAVLDASPTRSAVMLFPIATTT</sequence>
<dbReference type="Gene3D" id="1.20.1720.10">
    <property type="entry name" value="Multidrug resistance protein D"/>
    <property type="match status" value="1"/>
</dbReference>
<dbReference type="InterPro" id="IPR010573">
    <property type="entry name" value="MFS_Str1/Tri12-like"/>
</dbReference>
<comment type="subcellular location">
    <subcellularLocation>
        <location evidence="1">Membrane</location>
        <topology evidence="1">Multi-pass membrane protein</topology>
    </subcellularLocation>
</comment>
<evidence type="ECO:0000313" key="10">
    <source>
        <dbReference type="EMBL" id="EEQ35877.1"/>
    </source>
</evidence>
<dbReference type="OrthoDB" id="10021397at2759"/>
<dbReference type="RefSeq" id="XP_002842865.1">
    <property type="nucleotide sequence ID" value="XM_002842819.1"/>
</dbReference>
<dbReference type="eggNOG" id="KOG0254">
    <property type="taxonomic scope" value="Eukaryota"/>
</dbReference>
<accession>C5G174</accession>
<evidence type="ECO:0008006" key="12">
    <source>
        <dbReference type="Google" id="ProtNLM"/>
    </source>
</evidence>
<feature type="transmembrane region" description="Helical" evidence="8">
    <location>
        <begin position="176"/>
        <end position="200"/>
    </location>
</feature>
<feature type="transmembrane region" description="Helical" evidence="8">
    <location>
        <begin position="106"/>
        <end position="126"/>
    </location>
</feature>
<dbReference type="PANTHER" id="PTHR23501:SF187">
    <property type="entry name" value="MAJOR FACILITATOR SUPERFAMILY (MFS) PROFILE DOMAIN-CONTAINING PROTEIN"/>
    <property type="match status" value="1"/>
</dbReference>
<evidence type="ECO:0000256" key="2">
    <source>
        <dbReference type="ARBA" id="ARBA00008335"/>
    </source>
</evidence>
<keyword evidence="7" id="KW-0325">Glycoprotein</keyword>
<dbReference type="PANTHER" id="PTHR23501">
    <property type="entry name" value="MAJOR FACILITATOR SUPERFAMILY"/>
    <property type="match status" value="1"/>
</dbReference>
<evidence type="ECO:0000313" key="11">
    <source>
        <dbReference type="Proteomes" id="UP000002035"/>
    </source>
</evidence>
<gene>
    <name evidence="10" type="ORF">MCYG_08696</name>
</gene>
<keyword evidence="5 8" id="KW-1133">Transmembrane helix</keyword>
<dbReference type="OMA" id="GCNSIAT"/>
<feature type="transmembrane region" description="Helical" evidence="8">
    <location>
        <begin position="138"/>
        <end position="156"/>
    </location>
</feature>
<proteinExistence type="inferred from homology"/>
<protein>
    <recommendedName>
        <fullName evidence="12">Major facilitator superfamily (MFS) profile domain-containing protein</fullName>
    </recommendedName>
</protein>
<dbReference type="AlphaFoldDB" id="C5G174"/>
<keyword evidence="11" id="KW-1185">Reference proteome</keyword>
<evidence type="ECO:0000256" key="4">
    <source>
        <dbReference type="ARBA" id="ARBA00022692"/>
    </source>
</evidence>
<dbReference type="SUPFAM" id="SSF103473">
    <property type="entry name" value="MFS general substrate transporter"/>
    <property type="match status" value="1"/>
</dbReference>
<evidence type="ECO:0000256" key="6">
    <source>
        <dbReference type="ARBA" id="ARBA00023136"/>
    </source>
</evidence>
<comment type="similarity">
    <text evidence="2">Belongs to the major facilitator superfamily.</text>
</comment>
<feature type="chain" id="PRO_5002951693" description="Major facilitator superfamily (MFS) profile domain-containing protein" evidence="9">
    <location>
        <begin position="19"/>
        <end position="222"/>
    </location>
</feature>
<evidence type="ECO:0000256" key="8">
    <source>
        <dbReference type="SAM" id="Phobius"/>
    </source>
</evidence>
<dbReference type="VEuPathDB" id="FungiDB:MCYG_08696"/>
<evidence type="ECO:0000256" key="5">
    <source>
        <dbReference type="ARBA" id="ARBA00022989"/>
    </source>
</evidence>
<evidence type="ECO:0000256" key="7">
    <source>
        <dbReference type="ARBA" id="ARBA00023180"/>
    </source>
</evidence>
<keyword evidence="9" id="KW-0732">Signal</keyword>
<feature type="signal peptide" evidence="9">
    <location>
        <begin position="1"/>
        <end position="18"/>
    </location>
</feature>
<dbReference type="EMBL" id="DS995709">
    <property type="protein sequence ID" value="EEQ35877.1"/>
    <property type="molecule type" value="Genomic_DNA"/>
</dbReference>
<dbReference type="GO" id="GO:0005886">
    <property type="term" value="C:plasma membrane"/>
    <property type="evidence" value="ECO:0007669"/>
    <property type="project" value="TreeGrafter"/>
</dbReference>
<organism evidence="10 11">
    <name type="scientific">Arthroderma otae (strain ATCC MYA-4605 / CBS 113480)</name>
    <name type="common">Microsporum canis</name>
    <dbReference type="NCBI Taxonomy" id="554155"/>
    <lineage>
        <taxon>Eukaryota</taxon>
        <taxon>Fungi</taxon>
        <taxon>Dikarya</taxon>
        <taxon>Ascomycota</taxon>
        <taxon>Pezizomycotina</taxon>
        <taxon>Eurotiomycetes</taxon>
        <taxon>Eurotiomycetidae</taxon>
        <taxon>Onygenales</taxon>
        <taxon>Arthrodermataceae</taxon>
        <taxon>Microsporum</taxon>
    </lineage>
</organism>
<reference evidence="11" key="1">
    <citation type="journal article" date="2012" name="MBio">
        <title>Comparative genome analysis of Trichophyton rubrum and related dermatophytes reveals candidate genes involved in infection.</title>
        <authorList>
            <person name="Martinez D.A."/>
            <person name="Oliver B.G."/>
            <person name="Graeser Y."/>
            <person name="Goldberg J.M."/>
            <person name="Li W."/>
            <person name="Martinez-Rossi N.M."/>
            <person name="Monod M."/>
            <person name="Shelest E."/>
            <person name="Barton R.C."/>
            <person name="Birch E."/>
            <person name="Brakhage A.A."/>
            <person name="Chen Z."/>
            <person name="Gurr S.J."/>
            <person name="Heiman D."/>
            <person name="Heitman J."/>
            <person name="Kosti I."/>
            <person name="Rossi A."/>
            <person name="Saif S."/>
            <person name="Samalova M."/>
            <person name="Saunders C.W."/>
            <person name="Shea T."/>
            <person name="Summerbell R.C."/>
            <person name="Xu J."/>
            <person name="Young S."/>
            <person name="Zeng Q."/>
            <person name="Birren B.W."/>
            <person name="Cuomo C.A."/>
            <person name="White T.C."/>
        </authorList>
    </citation>
    <scope>NUCLEOTIDE SEQUENCE [LARGE SCALE GENOMIC DNA]</scope>
    <source>
        <strain evidence="11">ATCC MYA-4605 / CBS 113480</strain>
    </source>
</reference>
<feature type="transmembrane region" description="Helical" evidence="8">
    <location>
        <begin position="64"/>
        <end position="86"/>
    </location>
</feature>
<evidence type="ECO:0000256" key="3">
    <source>
        <dbReference type="ARBA" id="ARBA00022448"/>
    </source>
</evidence>
<evidence type="ECO:0000256" key="1">
    <source>
        <dbReference type="ARBA" id="ARBA00004141"/>
    </source>
</evidence>
<dbReference type="InterPro" id="IPR036259">
    <property type="entry name" value="MFS_trans_sf"/>
</dbReference>
<dbReference type="GO" id="GO:0022857">
    <property type="term" value="F:transmembrane transporter activity"/>
    <property type="evidence" value="ECO:0007669"/>
    <property type="project" value="InterPro"/>
</dbReference>
<dbReference type="Proteomes" id="UP000002035">
    <property type="component" value="Unassembled WGS sequence"/>
</dbReference>
<name>C5G174_ARTOC</name>
<keyword evidence="4 8" id="KW-0812">Transmembrane</keyword>
<evidence type="ECO:0000256" key="9">
    <source>
        <dbReference type="SAM" id="SignalP"/>
    </source>
</evidence>
<dbReference type="HOGENOM" id="CLU_000960_10_0_1"/>
<dbReference type="Pfam" id="PF06609">
    <property type="entry name" value="TRI12"/>
    <property type="match status" value="1"/>
</dbReference>